<sequence length="121" mass="13597">MKERATVICKRDGRILYVRKPKSKWALPGGKIEMGETPEQAAVRELREETGLQNLDLVYLNEYEKDDVTHYIFMAIISSSAKPEPQNEIAACKWSPVKNVSDLNVSAATKSIVKSFARQAV</sequence>
<dbReference type="SUPFAM" id="SSF55811">
    <property type="entry name" value="Nudix"/>
    <property type="match status" value="1"/>
</dbReference>
<dbReference type="GO" id="GO:0016787">
    <property type="term" value="F:hydrolase activity"/>
    <property type="evidence" value="ECO:0007669"/>
    <property type="project" value="UniProtKB-KW"/>
</dbReference>
<organism evidence="5 6">
    <name type="scientific">Pseudomonas maioricensis</name>
    <dbReference type="NCBI Taxonomy" id="1766623"/>
    <lineage>
        <taxon>Bacteria</taxon>
        <taxon>Pseudomonadati</taxon>
        <taxon>Pseudomonadota</taxon>
        <taxon>Gammaproteobacteria</taxon>
        <taxon>Pseudomonadales</taxon>
        <taxon>Pseudomonadaceae</taxon>
        <taxon>Pseudomonas</taxon>
    </lineage>
</organism>
<comment type="caution">
    <text evidence="5">The sequence shown here is derived from an EMBL/GenBank/DDBJ whole genome shotgun (WGS) entry which is preliminary data.</text>
</comment>
<protein>
    <submittedName>
        <fullName evidence="5">NUDIX hydrolase</fullName>
    </submittedName>
</protein>
<dbReference type="PROSITE" id="PS51462">
    <property type="entry name" value="NUDIX"/>
    <property type="match status" value="1"/>
</dbReference>
<gene>
    <name evidence="5" type="ORF">AUC61_14030</name>
</gene>
<comment type="similarity">
    <text evidence="3">Belongs to the Nudix hydrolase family.</text>
</comment>
<dbReference type="PRINTS" id="PR00502">
    <property type="entry name" value="NUDIXFAMILY"/>
</dbReference>
<evidence type="ECO:0000313" key="5">
    <source>
        <dbReference type="EMBL" id="MCI8210652.1"/>
    </source>
</evidence>
<name>A0ABS9ZKA2_9PSED</name>
<dbReference type="RefSeq" id="WP_243246881.1">
    <property type="nucleotide sequence ID" value="NZ_LOHG01000008.1"/>
</dbReference>
<dbReference type="PROSITE" id="PS00893">
    <property type="entry name" value="NUDIX_BOX"/>
    <property type="match status" value="1"/>
</dbReference>
<dbReference type="EMBL" id="LOHG01000008">
    <property type="protein sequence ID" value="MCI8210652.1"/>
    <property type="molecule type" value="Genomic_DNA"/>
</dbReference>
<dbReference type="Pfam" id="PF00293">
    <property type="entry name" value="NUDIX"/>
    <property type="match status" value="1"/>
</dbReference>
<dbReference type="InterPro" id="IPR000086">
    <property type="entry name" value="NUDIX_hydrolase_dom"/>
</dbReference>
<dbReference type="CDD" id="cd04667">
    <property type="entry name" value="NUDIX_Hydrolase"/>
    <property type="match status" value="1"/>
</dbReference>
<dbReference type="InterPro" id="IPR015797">
    <property type="entry name" value="NUDIX_hydrolase-like_dom_sf"/>
</dbReference>
<comment type="cofactor">
    <cofactor evidence="1">
        <name>Mg(2+)</name>
        <dbReference type="ChEBI" id="CHEBI:18420"/>
    </cofactor>
</comment>
<evidence type="ECO:0000256" key="2">
    <source>
        <dbReference type="ARBA" id="ARBA00022801"/>
    </source>
</evidence>
<dbReference type="PANTHER" id="PTHR43046">
    <property type="entry name" value="GDP-MANNOSE MANNOSYL HYDROLASE"/>
    <property type="match status" value="1"/>
</dbReference>
<dbReference type="InterPro" id="IPR020084">
    <property type="entry name" value="NUDIX_hydrolase_CS"/>
</dbReference>
<dbReference type="InterPro" id="IPR020476">
    <property type="entry name" value="Nudix_hydrolase"/>
</dbReference>
<accession>A0ABS9ZKA2</accession>
<evidence type="ECO:0000313" key="6">
    <source>
        <dbReference type="Proteomes" id="UP001320513"/>
    </source>
</evidence>
<reference evidence="5 6" key="1">
    <citation type="submission" date="2015-12" db="EMBL/GenBank/DDBJ databases">
        <title>Phylogenomics in the description of a new species in the Pseudomonas syringae group.</title>
        <authorList>
            <person name="Busquets A."/>
            <person name="Gomila M."/>
            <person name="Beiki F."/>
            <person name="Rahimian H."/>
            <person name="Mulet M."/>
            <person name="Sanchez D."/>
            <person name="Garcia-Valdes E."/>
            <person name="Lalucat J."/>
        </authorList>
    </citation>
    <scope>NUCLEOTIDE SEQUENCE [LARGE SCALE GENOMIC DNA]</scope>
    <source>
        <strain evidence="5 6">S25</strain>
    </source>
</reference>
<dbReference type="Gene3D" id="3.90.79.10">
    <property type="entry name" value="Nucleoside Triphosphate Pyrophosphohydrolase"/>
    <property type="match status" value="1"/>
</dbReference>
<keyword evidence="2 3" id="KW-0378">Hydrolase</keyword>
<evidence type="ECO:0000259" key="4">
    <source>
        <dbReference type="PROSITE" id="PS51462"/>
    </source>
</evidence>
<keyword evidence="6" id="KW-1185">Reference proteome</keyword>
<evidence type="ECO:0000256" key="1">
    <source>
        <dbReference type="ARBA" id="ARBA00001946"/>
    </source>
</evidence>
<feature type="domain" description="Nudix hydrolase" evidence="4">
    <location>
        <begin position="1"/>
        <end position="118"/>
    </location>
</feature>
<evidence type="ECO:0000256" key="3">
    <source>
        <dbReference type="RuleBase" id="RU003476"/>
    </source>
</evidence>
<proteinExistence type="inferred from homology"/>
<dbReference type="PANTHER" id="PTHR43046:SF2">
    <property type="entry name" value="8-OXO-DGTP DIPHOSPHATASE-RELATED"/>
    <property type="match status" value="1"/>
</dbReference>
<dbReference type="Proteomes" id="UP001320513">
    <property type="component" value="Unassembled WGS sequence"/>
</dbReference>